<name>A0A6A8AG19_9HYPH</name>
<comment type="caution">
    <text evidence="1">The sequence shown here is derived from an EMBL/GenBank/DDBJ whole genome shotgun (WGS) entry which is preliminary data.</text>
</comment>
<dbReference type="AlphaFoldDB" id="A0A6A8AG19"/>
<reference evidence="1 2" key="1">
    <citation type="submission" date="2019-11" db="EMBL/GenBank/DDBJ databases">
        <title>Genome analysis of Rhizobacterium cereale a novel genus and species isolated from maize roots in North Spain.</title>
        <authorList>
            <person name="Menendez E."/>
            <person name="Flores-Felix J.D."/>
            <person name="Ramirez-Bahena M.-H."/>
            <person name="Igual J.M."/>
            <person name="Garcia-Fraile P."/>
            <person name="Peix A."/>
            <person name="Velazquez E."/>
        </authorList>
    </citation>
    <scope>NUCLEOTIDE SEQUENCE [LARGE SCALE GENOMIC DNA]</scope>
    <source>
        <strain evidence="1 2">RZME27</strain>
    </source>
</reference>
<organism evidence="1 2">
    <name type="scientific">Endobacterium cereale</name>
    <dbReference type="NCBI Taxonomy" id="2663029"/>
    <lineage>
        <taxon>Bacteria</taxon>
        <taxon>Pseudomonadati</taxon>
        <taxon>Pseudomonadota</taxon>
        <taxon>Alphaproteobacteria</taxon>
        <taxon>Hyphomicrobiales</taxon>
        <taxon>Rhizobiaceae</taxon>
        <taxon>Endobacterium</taxon>
    </lineage>
</organism>
<protein>
    <submittedName>
        <fullName evidence="1">Uncharacterized protein</fullName>
    </submittedName>
</protein>
<gene>
    <name evidence="1" type="ORF">GAO09_19190</name>
</gene>
<keyword evidence="2" id="KW-1185">Reference proteome</keyword>
<evidence type="ECO:0000313" key="1">
    <source>
        <dbReference type="EMBL" id="MQY48166.1"/>
    </source>
</evidence>
<dbReference type="Proteomes" id="UP000435138">
    <property type="component" value="Unassembled WGS sequence"/>
</dbReference>
<accession>A0A6A8AG19</accession>
<sequence>MTDEEKLAKATLLVKGRMKSITYGVDVPTGNADGEIARMARGDFEIETLLKGSFEGKTIQIYTGTGMGDCGRLEEFLRAALLYDRPDFGPIELGLTKTEHEGQTYYSSLICDYAKDP</sequence>
<proteinExistence type="predicted"/>
<dbReference type="EMBL" id="WIXI01000047">
    <property type="protein sequence ID" value="MQY48166.1"/>
    <property type="molecule type" value="Genomic_DNA"/>
</dbReference>
<evidence type="ECO:0000313" key="2">
    <source>
        <dbReference type="Proteomes" id="UP000435138"/>
    </source>
</evidence>